<evidence type="ECO:0000313" key="1">
    <source>
        <dbReference type="EMBL" id="CAB1425198.1"/>
    </source>
</evidence>
<reference evidence="1" key="1">
    <citation type="submission" date="2020-03" db="EMBL/GenBank/DDBJ databases">
        <authorList>
            <person name="Weist P."/>
        </authorList>
    </citation>
    <scope>NUCLEOTIDE SEQUENCE</scope>
</reference>
<proteinExistence type="predicted"/>
<keyword evidence="2" id="KW-1185">Reference proteome</keyword>
<sequence length="114" mass="13086">MNNLDGELLTWTLRKQPRTLRRSSAPSPEVNAFVCSRCFSMTERVCVYALHCVLCLFIRCESVDPWQRLWRLTAGTSPSSAETRRVTCETSCRVIHTLCTRGRKPNPIPELLME</sequence>
<gene>
    <name evidence="1" type="ORF">PLEPLA_LOCUS13128</name>
</gene>
<dbReference type="AlphaFoldDB" id="A0A9N7U5K3"/>
<name>A0A9N7U5K3_PLEPL</name>
<accession>A0A9N7U5K3</accession>
<evidence type="ECO:0000313" key="2">
    <source>
        <dbReference type="Proteomes" id="UP001153269"/>
    </source>
</evidence>
<organism evidence="1 2">
    <name type="scientific">Pleuronectes platessa</name>
    <name type="common">European plaice</name>
    <dbReference type="NCBI Taxonomy" id="8262"/>
    <lineage>
        <taxon>Eukaryota</taxon>
        <taxon>Metazoa</taxon>
        <taxon>Chordata</taxon>
        <taxon>Craniata</taxon>
        <taxon>Vertebrata</taxon>
        <taxon>Euteleostomi</taxon>
        <taxon>Actinopterygii</taxon>
        <taxon>Neopterygii</taxon>
        <taxon>Teleostei</taxon>
        <taxon>Neoteleostei</taxon>
        <taxon>Acanthomorphata</taxon>
        <taxon>Carangaria</taxon>
        <taxon>Pleuronectiformes</taxon>
        <taxon>Pleuronectoidei</taxon>
        <taxon>Pleuronectidae</taxon>
        <taxon>Pleuronectes</taxon>
    </lineage>
</organism>
<protein>
    <submittedName>
        <fullName evidence="1">Uncharacterized protein</fullName>
    </submittedName>
</protein>
<dbReference type="Proteomes" id="UP001153269">
    <property type="component" value="Unassembled WGS sequence"/>
</dbReference>
<dbReference type="EMBL" id="CADEAL010000785">
    <property type="protein sequence ID" value="CAB1425198.1"/>
    <property type="molecule type" value="Genomic_DNA"/>
</dbReference>
<comment type="caution">
    <text evidence="1">The sequence shown here is derived from an EMBL/GenBank/DDBJ whole genome shotgun (WGS) entry which is preliminary data.</text>
</comment>